<dbReference type="GO" id="GO:0004401">
    <property type="term" value="F:histidinol-phosphatase activity"/>
    <property type="evidence" value="ECO:0007669"/>
    <property type="project" value="UniProtKB-EC"/>
</dbReference>
<organism evidence="12 13">
    <name type="scientific">Winogradskya consettensis</name>
    <dbReference type="NCBI Taxonomy" id="113560"/>
    <lineage>
        <taxon>Bacteria</taxon>
        <taxon>Bacillati</taxon>
        <taxon>Actinomycetota</taxon>
        <taxon>Actinomycetes</taxon>
        <taxon>Micromonosporales</taxon>
        <taxon>Micromonosporaceae</taxon>
        <taxon>Winogradskya</taxon>
    </lineage>
</organism>
<feature type="binding site" evidence="11">
    <location>
        <position position="76"/>
    </location>
    <ligand>
        <name>Mg(2+)</name>
        <dbReference type="ChEBI" id="CHEBI:18420"/>
        <label>1</label>
        <note>catalytic</note>
    </ligand>
</feature>
<evidence type="ECO:0000256" key="9">
    <source>
        <dbReference type="ARBA" id="ARBA00049158"/>
    </source>
</evidence>
<dbReference type="EC" id="3.1.3.15" evidence="3"/>
<feature type="binding site" evidence="11">
    <location>
        <position position="93"/>
    </location>
    <ligand>
        <name>Mg(2+)</name>
        <dbReference type="ChEBI" id="CHEBI:18420"/>
        <label>2</label>
    </ligand>
</feature>
<comment type="catalytic activity">
    <reaction evidence="9">
        <text>L-histidinol phosphate + H2O = L-histidinol + phosphate</text>
        <dbReference type="Rhea" id="RHEA:14465"/>
        <dbReference type="ChEBI" id="CHEBI:15377"/>
        <dbReference type="ChEBI" id="CHEBI:43474"/>
        <dbReference type="ChEBI" id="CHEBI:57699"/>
        <dbReference type="ChEBI" id="CHEBI:57980"/>
        <dbReference type="EC" id="3.1.3.15"/>
    </reaction>
</comment>
<dbReference type="EMBL" id="BOQP01000044">
    <property type="protein sequence ID" value="GIM80912.1"/>
    <property type="molecule type" value="Genomic_DNA"/>
</dbReference>
<gene>
    <name evidence="12" type="ORF">Aco04nite_73560</name>
</gene>
<keyword evidence="13" id="KW-1185">Reference proteome</keyword>
<dbReference type="Gene3D" id="3.40.190.80">
    <property type="match status" value="1"/>
</dbReference>
<accession>A0A919T0W6</accession>
<name>A0A919T0W6_9ACTN</name>
<dbReference type="PANTHER" id="PTHR20854:SF4">
    <property type="entry name" value="INOSITOL-1-MONOPHOSPHATASE-RELATED"/>
    <property type="match status" value="1"/>
</dbReference>
<feature type="binding site" evidence="11">
    <location>
        <position position="94"/>
    </location>
    <ligand>
        <name>Mg(2+)</name>
        <dbReference type="ChEBI" id="CHEBI:18420"/>
        <label>1</label>
        <note>catalytic</note>
    </ligand>
</feature>
<evidence type="ECO:0000256" key="5">
    <source>
        <dbReference type="ARBA" id="ARBA00022723"/>
    </source>
</evidence>
<dbReference type="SUPFAM" id="SSF56655">
    <property type="entry name" value="Carbohydrate phosphatase"/>
    <property type="match status" value="1"/>
</dbReference>
<keyword evidence="7 11" id="KW-0460">Magnesium</keyword>
<dbReference type="GO" id="GO:0046872">
    <property type="term" value="F:metal ion binding"/>
    <property type="evidence" value="ECO:0007669"/>
    <property type="project" value="UniProtKB-KW"/>
</dbReference>
<evidence type="ECO:0000256" key="1">
    <source>
        <dbReference type="ARBA" id="ARBA00001946"/>
    </source>
</evidence>
<dbReference type="PANTHER" id="PTHR20854">
    <property type="entry name" value="INOSITOL MONOPHOSPHATASE"/>
    <property type="match status" value="1"/>
</dbReference>
<dbReference type="GO" id="GO:0007165">
    <property type="term" value="P:signal transduction"/>
    <property type="evidence" value="ECO:0007669"/>
    <property type="project" value="TreeGrafter"/>
</dbReference>
<protein>
    <recommendedName>
        <fullName evidence="4">Histidinol-phosphatase</fullName>
        <ecNumber evidence="3">3.1.3.15</ecNumber>
    </recommendedName>
    <alternativeName>
        <fullName evidence="8">Histidinol-phosphate phosphatase</fullName>
    </alternativeName>
</protein>
<dbReference type="Gene3D" id="3.30.540.10">
    <property type="entry name" value="Fructose-1,6-Bisphosphatase, subunit A, domain 1"/>
    <property type="match status" value="1"/>
</dbReference>
<comment type="caution">
    <text evidence="12">The sequence shown here is derived from an EMBL/GenBank/DDBJ whole genome shotgun (WGS) entry which is preliminary data.</text>
</comment>
<dbReference type="FunFam" id="3.30.540.10:FF:000003">
    <property type="entry name" value="Inositol-1-monophosphatase"/>
    <property type="match status" value="1"/>
</dbReference>
<evidence type="ECO:0000256" key="10">
    <source>
        <dbReference type="ARBA" id="ARBA00053547"/>
    </source>
</evidence>
<feature type="binding site" evidence="11">
    <location>
        <position position="91"/>
    </location>
    <ligand>
        <name>Mg(2+)</name>
        <dbReference type="ChEBI" id="CHEBI:18420"/>
        <label>1</label>
        <note>catalytic</note>
    </ligand>
</feature>
<evidence type="ECO:0000256" key="4">
    <source>
        <dbReference type="ARBA" id="ARBA00021697"/>
    </source>
</evidence>
<evidence type="ECO:0000256" key="6">
    <source>
        <dbReference type="ARBA" id="ARBA00022801"/>
    </source>
</evidence>
<dbReference type="RefSeq" id="WP_213001794.1">
    <property type="nucleotide sequence ID" value="NZ_BAAATW010000020.1"/>
</dbReference>
<dbReference type="Pfam" id="PF00459">
    <property type="entry name" value="Inositol_P"/>
    <property type="match status" value="1"/>
</dbReference>
<evidence type="ECO:0000256" key="3">
    <source>
        <dbReference type="ARBA" id="ARBA00013085"/>
    </source>
</evidence>
<dbReference type="InterPro" id="IPR000760">
    <property type="entry name" value="Inositol_monophosphatase-like"/>
</dbReference>
<keyword evidence="6" id="KW-0378">Hydrolase</keyword>
<evidence type="ECO:0000256" key="2">
    <source>
        <dbReference type="ARBA" id="ARBA00004970"/>
    </source>
</evidence>
<proteinExistence type="predicted"/>
<comment type="cofactor">
    <cofactor evidence="1 11">
        <name>Mg(2+)</name>
        <dbReference type="ChEBI" id="CHEBI:18420"/>
    </cofactor>
</comment>
<keyword evidence="5 11" id="KW-0479">Metal-binding</keyword>
<dbReference type="PRINTS" id="PR00377">
    <property type="entry name" value="IMPHPHTASES"/>
</dbReference>
<evidence type="ECO:0000313" key="12">
    <source>
        <dbReference type="EMBL" id="GIM80912.1"/>
    </source>
</evidence>
<dbReference type="AlphaFoldDB" id="A0A919T0W6"/>
<evidence type="ECO:0000256" key="8">
    <source>
        <dbReference type="ARBA" id="ARBA00033209"/>
    </source>
</evidence>
<evidence type="ECO:0000313" key="13">
    <source>
        <dbReference type="Proteomes" id="UP000680865"/>
    </source>
</evidence>
<comment type="pathway">
    <text evidence="2">Amino-acid biosynthesis; L-histidine biosynthesis; L-histidine from 5-phospho-alpha-D-ribose 1-diphosphate: step 8/9.</text>
</comment>
<dbReference type="GO" id="GO:0006020">
    <property type="term" value="P:inositol metabolic process"/>
    <property type="evidence" value="ECO:0007669"/>
    <property type="project" value="TreeGrafter"/>
</dbReference>
<dbReference type="GO" id="GO:0008934">
    <property type="term" value="F:inositol monophosphate 1-phosphatase activity"/>
    <property type="evidence" value="ECO:0007669"/>
    <property type="project" value="TreeGrafter"/>
</dbReference>
<feature type="binding site" evidence="11">
    <location>
        <position position="222"/>
    </location>
    <ligand>
        <name>Mg(2+)</name>
        <dbReference type="ChEBI" id="CHEBI:18420"/>
        <label>1</label>
        <note>catalytic</note>
    </ligand>
</feature>
<dbReference type="Proteomes" id="UP000680865">
    <property type="component" value="Unassembled WGS sequence"/>
</dbReference>
<evidence type="ECO:0000256" key="7">
    <source>
        <dbReference type="ARBA" id="ARBA00022842"/>
    </source>
</evidence>
<reference evidence="12" key="1">
    <citation type="submission" date="2021-03" db="EMBL/GenBank/DDBJ databases">
        <title>Whole genome shotgun sequence of Actinoplanes consettensis NBRC 14913.</title>
        <authorList>
            <person name="Komaki H."/>
            <person name="Tamura T."/>
        </authorList>
    </citation>
    <scope>NUCLEOTIDE SEQUENCE</scope>
    <source>
        <strain evidence="12">NBRC 14913</strain>
    </source>
</reference>
<comment type="function">
    <text evidence="10">Catalyzes the dephosphorylation of histidinol-phosphate to histidinol, the direct precursor of histidine.</text>
</comment>
<evidence type="ECO:0000256" key="11">
    <source>
        <dbReference type="PIRSR" id="PIRSR600760-2"/>
    </source>
</evidence>
<sequence length="269" mass="28355">MGGVRQDGGVSLDLDLARRAALAGAAVAMRHFAALSELSRELKADGSTVTAADRESEEAIREVLRRERPDDALLGEEGGAAGAGRRRWIIDPIDGTAQFVAGDDRWLVLVALEEDGEIQAGVAVTPAQDAIWWAQRGGGAYWSALDGSRERRVSVAAGGTDLVDGSRLGVIPCAPNYLDSDRVIAAPLAARAAESEWDVHAALLVASGELDLAVQTRGQIWDFAATSLIVTEAGGVYGGADGVRGPREGTSLFARSPELWQAAHEFLWG</sequence>